<name>J0P2P4_9ACTO</name>
<feature type="transmembrane region" description="Helical" evidence="7">
    <location>
        <begin position="418"/>
        <end position="441"/>
    </location>
</feature>
<accession>J0P2P4</accession>
<feature type="transmembrane region" description="Helical" evidence="7">
    <location>
        <begin position="79"/>
        <end position="100"/>
    </location>
</feature>
<evidence type="ECO:0000313" key="9">
    <source>
        <dbReference type="Proteomes" id="UP000004578"/>
    </source>
</evidence>
<feature type="compositionally biased region" description="Basic and acidic residues" evidence="6">
    <location>
        <begin position="507"/>
        <end position="522"/>
    </location>
</feature>
<feature type="transmembrane region" description="Helical" evidence="7">
    <location>
        <begin position="120"/>
        <end position="139"/>
    </location>
</feature>
<keyword evidence="2" id="KW-1003">Cell membrane</keyword>
<keyword evidence="9" id="KW-1185">Reference proteome</keyword>
<dbReference type="PANTHER" id="PTHR30250:SF11">
    <property type="entry name" value="O-ANTIGEN TRANSPORTER-RELATED"/>
    <property type="match status" value="1"/>
</dbReference>
<proteinExistence type="predicted"/>
<evidence type="ECO:0000256" key="6">
    <source>
        <dbReference type="SAM" id="MobiDB-lite"/>
    </source>
</evidence>
<organism evidence="8 9">
    <name type="scientific">Schaalia georgiae F0490</name>
    <dbReference type="NCBI Taxonomy" id="1125717"/>
    <lineage>
        <taxon>Bacteria</taxon>
        <taxon>Bacillati</taxon>
        <taxon>Actinomycetota</taxon>
        <taxon>Actinomycetes</taxon>
        <taxon>Actinomycetales</taxon>
        <taxon>Actinomycetaceae</taxon>
        <taxon>Schaalia</taxon>
    </lineage>
</organism>
<feature type="transmembrane region" description="Helical" evidence="7">
    <location>
        <begin position="365"/>
        <end position="385"/>
    </location>
</feature>
<reference evidence="8 9" key="1">
    <citation type="submission" date="2012-05" db="EMBL/GenBank/DDBJ databases">
        <authorList>
            <person name="Harkins D.M."/>
            <person name="Madupu R."/>
            <person name="Durkin A.S."/>
            <person name="Torralba M."/>
            <person name="Methe B."/>
            <person name="Sutton G.G."/>
            <person name="Nelson K.E."/>
        </authorList>
    </citation>
    <scope>NUCLEOTIDE SEQUENCE [LARGE SCALE GENOMIC DNA]</scope>
    <source>
        <strain evidence="8 9">F0490</strain>
    </source>
</reference>
<sequence>MMSDTTAPRGAEGNGAAERAGSADADARATASDAALDSKKQLGRDYLWNTAASLMSSLAVVIMGIAITRSGSDQDSARHAYGIFTLALAIGQQYQTLGLYEVRTYHVTDVRRRFTFGTYLATRIITCALMVAFIVGHAWTRASESSPLLVVVCLALLRIFDAFEDVYYSEFQRCGRLDIAGRACFLRIFVTTFLWSGLYWATQSLMVATLVTFGVTVVVLAAAYGLPARGLFPLRPDWGARAVRGLLVQCLPLFLAAFLNQYLANAPRYAVNDFLGSAPLGDFAIIYMPAVAINMLSLFVFRPLLTRIATRWAAGDWPGFAAMVRRGLASTAFAFVVVGAVTFLVGAPLLRLVYGIDVSAYRMELMVLVFGGAMNAAGVILYYALATMRRQNLVLVAYALAAVCAWALAQWLTPLLGMMGAAISYSGAMSVLAVLFVLFMVGGRRAVLSGRATGDGDGPVSSAPSSDQDGPSSSGPSSPPDAPASDTIVEGGPSPAPGRPGTPPSRTAEDHGPRDPRGGPGA</sequence>
<feature type="compositionally biased region" description="Low complexity" evidence="6">
    <location>
        <begin position="461"/>
        <end position="476"/>
    </location>
</feature>
<protein>
    <submittedName>
        <fullName evidence="8">Polysaccharide biosynthesis protein</fullName>
    </submittedName>
</protein>
<gene>
    <name evidence="8" type="ORF">HMPREF1317_1441</name>
</gene>
<keyword evidence="3 7" id="KW-0812">Transmembrane</keyword>
<feature type="compositionally biased region" description="Low complexity" evidence="6">
    <location>
        <begin position="7"/>
        <end position="25"/>
    </location>
</feature>
<dbReference type="PATRIC" id="fig|1125717.3.peg.88"/>
<dbReference type="EMBL" id="AKFS01000011">
    <property type="protein sequence ID" value="EJF51657.1"/>
    <property type="molecule type" value="Genomic_DNA"/>
</dbReference>
<feature type="transmembrane region" description="Helical" evidence="7">
    <location>
        <begin position="284"/>
        <end position="301"/>
    </location>
</feature>
<evidence type="ECO:0000256" key="7">
    <source>
        <dbReference type="SAM" id="Phobius"/>
    </source>
</evidence>
<dbReference type="InterPro" id="IPR050833">
    <property type="entry name" value="Poly_Biosynth_Transport"/>
</dbReference>
<evidence type="ECO:0000256" key="1">
    <source>
        <dbReference type="ARBA" id="ARBA00004651"/>
    </source>
</evidence>
<comment type="caution">
    <text evidence="8">The sequence shown here is derived from an EMBL/GenBank/DDBJ whole genome shotgun (WGS) entry which is preliminary data.</text>
</comment>
<feature type="transmembrane region" description="Helical" evidence="7">
    <location>
        <begin position="46"/>
        <end position="67"/>
    </location>
</feature>
<feature type="transmembrane region" description="Helical" evidence="7">
    <location>
        <begin position="332"/>
        <end position="353"/>
    </location>
</feature>
<evidence type="ECO:0000256" key="3">
    <source>
        <dbReference type="ARBA" id="ARBA00022692"/>
    </source>
</evidence>
<feature type="transmembrane region" description="Helical" evidence="7">
    <location>
        <begin position="145"/>
        <end position="163"/>
    </location>
</feature>
<dbReference type="PANTHER" id="PTHR30250">
    <property type="entry name" value="PST FAMILY PREDICTED COLANIC ACID TRANSPORTER"/>
    <property type="match status" value="1"/>
</dbReference>
<feature type="region of interest" description="Disordered" evidence="6">
    <location>
        <begin position="450"/>
        <end position="522"/>
    </location>
</feature>
<feature type="transmembrane region" description="Helical" evidence="7">
    <location>
        <begin position="184"/>
        <end position="201"/>
    </location>
</feature>
<comment type="subcellular location">
    <subcellularLocation>
        <location evidence="1">Cell membrane</location>
        <topology evidence="1">Multi-pass membrane protein</topology>
    </subcellularLocation>
</comment>
<keyword evidence="4 7" id="KW-1133">Transmembrane helix</keyword>
<feature type="transmembrane region" description="Helical" evidence="7">
    <location>
        <begin position="207"/>
        <end position="226"/>
    </location>
</feature>
<evidence type="ECO:0000256" key="2">
    <source>
        <dbReference type="ARBA" id="ARBA00022475"/>
    </source>
</evidence>
<dbReference type="AlphaFoldDB" id="J0P2P4"/>
<keyword evidence="5 7" id="KW-0472">Membrane</keyword>
<feature type="transmembrane region" description="Helical" evidence="7">
    <location>
        <begin position="246"/>
        <end position="264"/>
    </location>
</feature>
<feature type="transmembrane region" description="Helical" evidence="7">
    <location>
        <begin position="392"/>
        <end position="412"/>
    </location>
</feature>
<evidence type="ECO:0000256" key="5">
    <source>
        <dbReference type="ARBA" id="ARBA00023136"/>
    </source>
</evidence>
<dbReference type="GO" id="GO:0005886">
    <property type="term" value="C:plasma membrane"/>
    <property type="evidence" value="ECO:0007669"/>
    <property type="project" value="UniProtKB-SubCell"/>
</dbReference>
<dbReference type="Proteomes" id="UP000004578">
    <property type="component" value="Unassembled WGS sequence"/>
</dbReference>
<feature type="region of interest" description="Disordered" evidence="6">
    <location>
        <begin position="1"/>
        <end position="25"/>
    </location>
</feature>
<evidence type="ECO:0000256" key="4">
    <source>
        <dbReference type="ARBA" id="ARBA00022989"/>
    </source>
</evidence>
<evidence type="ECO:0000313" key="8">
    <source>
        <dbReference type="EMBL" id="EJF51657.1"/>
    </source>
</evidence>
<feature type="compositionally biased region" description="Pro residues" evidence="6">
    <location>
        <begin position="494"/>
        <end position="503"/>
    </location>
</feature>